<evidence type="ECO:0000256" key="1">
    <source>
        <dbReference type="ARBA" id="ARBA00004141"/>
    </source>
</evidence>
<dbReference type="InterPro" id="IPR012506">
    <property type="entry name" value="TMEM86B-like"/>
</dbReference>
<dbReference type="Pfam" id="PF07947">
    <property type="entry name" value="YhhN"/>
    <property type="match status" value="1"/>
</dbReference>
<keyword evidence="4 6" id="KW-1133">Transmembrane helix</keyword>
<evidence type="ECO:0000256" key="6">
    <source>
        <dbReference type="SAM" id="Phobius"/>
    </source>
</evidence>
<accession>A0A8I0CQ93</accession>
<dbReference type="GeneID" id="60809151"/>
<comment type="caution">
    <text evidence="8">The sequence shown here is derived from an EMBL/GenBank/DDBJ whole genome shotgun (WGS) entry which is preliminary data.</text>
</comment>
<protein>
    <recommendedName>
        <fullName evidence="10">YhhN-like protein</fullName>
    </recommendedName>
</protein>
<evidence type="ECO:0000256" key="3">
    <source>
        <dbReference type="ARBA" id="ARBA00022692"/>
    </source>
</evidence>
<name>A0A8I0CQ93_9CORY</name>
<dbReference type="GO" id="GO:0016020">
    <property type="term" value="C:membrane"/>
    <property type="evidence" value="ECO:0007669"/>
    <property type="project" value="UniProtKB-SubCell"/>
</dbReference>
<evidence type="ECO:0000313" key="9">
    <source>
        <dbReference type="Proteomes" id="UP000612712"/>
    </source>
</evidence>
<sequence>MSRRRILTGRAAEGVGALRRAVTRRHPARVAYLAAGAASVGAALARSDRTTRTVKPLLMPLLAAGVLHRAVVRGAGRAVTGSDVTSRTTGVDVALVTAGLAGAWAGDVVLMGPGSRAADTRERARTLSGGAAAFTAAQAAHIAVLRRRGAHLTRGAVVRRLPVWLAGVGLAAVAAPSALPAVAGYGAALAVTSALAADPTLRRGSGGAPATGRPTDPSRGLAPGGVLFIVSDGLILARLALHRVGSSAGSGARGSRGVDAVDRLLDGTVMATYVVAQMLLVDGETE</sequence>
<proteinExistence type="inferred from homology"/>
<organism evidence="8 9">
    <name type="scientific">Corynebacterium bovis DSM 20582 = CIP 54.80</name>
    <dbReference type="NCBI Taxonomy" id="927655"/>
    <lineage>
        <taxon>Bacteria</taxon>
        <taxon>Bacillati</taxon>
        <taxon>Actinomycetota</taxon>
        <taxon>Actinomycetes</taxon>
        <taxon>Mycobacteriales</taxon>
        <taxon>Corynebacteriaceae</taxon>
        <taxon>Corynebacterium</taxon>
    </lineage>
</organism>
<dbReference type="Proteomes" id="UP000612712">
    <property type="component" value="Unassembled WGS sequence"/>
</dbReference>
<dbReference type="AlphaFoldDB" id="A0A8I0CQ93"/>
<feature type="transmembrane region" description="Helical" evidence="6">
    <location>
        <begin position="157"/>
        <end position="179"/>
    </location>
</feature>
<evidence type="ECO:0008006" key="10">
    <source>
        <dbReference type="Google" id="ProtNLM"/>
    </source>
</evidence>
<dbReference type="EMBL" id="JACHWT010000002">
    <property type="protein sequence ID" value="MBB3115553.1"/>
    <property type="molecule type" value="Genomic_DNA"/>
</dbReference>
<comment type="similarity">
    <text evidence="2">Belongs to the TMEM86 family.</text>
</comment>
<dbReference type="EMBL" id="JACHWT010000009">
    <property type="protein sequence ID" value="MBB3116746.1"/>
    <property type="molecule type" value="Genomic_DNA"/>
</dbReference>
<keyword evidence="5 6" id="KW-0472">Membrane</keyword>
<evidence type="ECO:0000256" key="4">
    <source>
        <dbReference type="ARBA" id="ARBA00022989"/>
    </source>
</evidence>
<evidence type="ECO:0000256" key="2">
    <source>
        <dbReference type="ARBA" id="ARBA00007375"/>
    </source>
</evidence>
<gene>
    <name evidence="7" type="ORF">FHU32_000757</name>
    <name evidence="8" type="ORF">FHU32_001996</name>
</gene>
<keyword evidence="3 6" id="KW-0812">Transmembrane</keyword>
<reference evidence="8" key="1">
    <citation type="submission" date="2020-08" db="EMBL/GenBank/DDBJ databases">
        <title>Sequencing the genomes of 1000 actinobacteria strains.</title>
        <authorList>
            <person name="Klenk H.-P."/>
        </authorList>
    </citation>
    <scope>NUCLEOTIDE SEQUENCE</scope>
    <source>
        <strain evidence="8">DSM 20582</strain>
    </source>
</reference>
<evidence type="ECO:0000256" key="5">
    <source>
        <dbReference type="ARBA" id="ARBA00023136"/>
    </source>
</evidence>
<evidence type="ECO:0000313" key="8">
    <source>
        <dbReference type="EMBL" id="MBB3116746.1"/>
    </source>
</evidence>
<dbReference type="RefSeq" id="WP_232625719.1">
    <property type="nucleotide sequence ID" value="NZ_CP047187.1"/>
</dbReference>
<comment type="subcellular location">
    <subcellularLocation>
        <location evidence="1">Membrane</location>
        <topology evidence="1">Multi-pass membrane protein</topology>
    </subcellularLocation>
</comment>
<evidence type="ECO:0000313" key="7">
    <source>
        <dbReference type="EMBL" id="MBB3115553.1"/>
    </source>
</evidence>